<protein>
    <recommendedName>
        <fullName evidence="3">PE-PGRS family protein</fullName>
    </recommendedName>
</protein>
<evidence type="ECO:0000313" key="2">
    <source>
        <dbReference type="Proteomes" id="UP000036464"/>
    </source>
</evidence>
<dbReference type="InterPro" id="IPR049934">
    <property type="entry name" value="GjpA-like"/>
</dbReference>
<accession>A0ABR5FD66</accession>
<reference evidence="1 2" key="1">
    <citation type="submission" date="2015-05" db="EMBL/GenBank/DDBJ databases">
        <title>Genome sequence of Mycobacterium heraklionense Davo strain.</title>
        <authorList>
            <person name="Greninger A.L."/>
            <person name="Cunningham G."/>
            <person name="Miller S."/>
        </authorList>
    </citation>
    <scope>NUCLEOTIDE SEQUENCE [LARGE SCALE GENOMIC DNA]</scope>
    <source>
        <strain evidence="1 2">Davo</strain>
    </source>
</reference>
<keyword evidence="2" id="KW-1185">Reference proteome</keyword>
<evidence type="ECO:0000313" key="1">
    <source>
        <dbReference type="EMBL" id="KLO27660.1"/>
    </source>
</evidence>
<gene>
    <name evidence="1" type="ORF">ABW16_15525</name>
</gene>
<dbReference type="EMBL" id="LDPO01000013">
    <property type="protein sequence ID" value="KLO27660.1"/>
    <property type="molecule type" value="Genomic_DNA"/>
</dbReference>
<name>A0ABR5FD66_9MYCO</name>
<comment type="caution">
    <text evidence="1">The sequence shown here is derived from an EMBL/GenBank/DDBJ whole genome shotgun (WGS) entry which is preliminary data.</text>
</comment>
<organism evidence="1 2">
    <name type="scientific">Mycolicibacter heraklionensis</name>
    <dbReference type="NCBI Taxonomy" id="512402"/>
    <lineage>
        <taxon>Bacteria</taxon>
        <taxon>Bacillati</taxon>
        <taxon>Actinomycetota</taxon>
        <taxon>Actinomycetes</taxon>
        <taxon>Mycobacteriales</taxon>
        <taxon>Mycobacteriaceae</taxon>
        <taxon>Mycolicibacter</taxon>
    </lineage>
</organism>
<dbReference type="Proteomes" id="UP000036464">
    <property type="component" value="Unassembled WGS sequence"/>
</dbReference>
<proteinExistence type="predicted"/>
<evidence type="ECO:0008006" key="3">
    <source>
        <dbReference type="Google" id="ProtNLM"/>
    </source>
</evidence>
<sequence>MCRAYATCGAQHKETVVQQTLRPYVTAGIAMVGSGLVAVTPVAAPVAEVSVVRNVALTAGDGVVGNLLGTWGSVWNTTAENMTQLLQNYYLSPGVAFQQFLANQTDFWQQVLDDPNQLNAVNAQMQDNLEAVLTGYSLSGATQEVIDSVMSHTLSKGDGVTDLLGHFGLVGLLPQFLPAGIDPETVTPIVNFLSSPLSGVIMGMIGPGISPWVALMNSLEAHDSFSDTLANMTGAFFNGATLSLDSLLPLINNSGVFPPGLSVEHLDIAFGGLFSGGSVAVGPYEVMGAGGQVAGSVDAVGGSIFNSIGIDLGGVPLLGSLSIASHAVGPIAAWESWSQAVGALLGTGWDGKTPVVVVPPGVNIDFPTIPDSWFDDSMPDAGDASNWLGDLLGGLIG</sequence>
<dbReference type="NCBIfam" id="NF033942">
    <property type="entry name" value="GjpA"/>
    <property type="match status" value="1"/>
</dbReference>